<dbReference type="SUPFAM" id="SSF47413">
    <property type="entry name" value="lambda repressor-like DNA-binding domains"/>
    <property type="match status" value="1"/>
</dbReference>
<dbReference type="EMBL" id="LK932452">
    <property type="protein sequence ID" value="CDS82798.1"/>
    <property type="molecule type" value="Genomic_DNA"/>
</dbReference>
<evidence type="ECO:0000313" key="2">
    <source>
        <dbReference type="EMBL" id="CDS82798.1"/>
    </source>
</evidence>
<evidence type="ECO:0000313" key="4">
    <source>
        <dbReference type="Proteomes" id="UP000189137"/>
    </source>
</evidence>
<reference evidence="3 4" key="2">
    <citation type="submission" date="2017-02" db="EMBL/GenBank/DDBJ databases">
        <authorList>
            <consortium name="Pathogen Informatics"/>
        </authorList>
    </citation>
    <scope>NUCLEOTIDE SEQUENCE [LARGE SCALE GENOMIC DNA]</scope>
    <source>
        <strain evidence="3 4">VRECD0157</strain>
    </source>
</reference>
<evidence type="ECO:0000313" key="3">
    <source>
        <dbReference type="EMBL" id="SJS23359.1"/>
    </source>
</evidence>
<accession>A0A069A063</accession>
<dbReference type="Gene3D" id="1.10.260.40">
    <property type="entry name" value="lambda repressor-like DNA-binding domains"/>
    <property type="match status" value="1"/>
</dbReference>
<name>A0A069A063_CLODI</name>
<dbReference type="GO" id="GO:0003677">
    <property type="term" value="F:DNA binding"/>
    <property type="evidence" value="ECO:0007669"/>
    <property type="project" value="InterPro"/>
</dbReference>
<dbReference type="RefSeq" id="WP_021400132.1">
    <property type="nucleotide sequence ID" value="NZ_BINB01000252.1"/>
</dbReference>
<organism evidence="2">
    <name type="scientific">Clostridioides difficile</name>
    <name type="common">Peptoclostridium difficile</name>
    <dbReference type="NCBI Taxonomy" id="1496"/>
    <lineage>
        <taxon>Bacteria</taxon>
        <taxon>Bacillati</taxon>
        <taxon>Bacillota</taxon>
        <taxon>Clostridia</taxon>
        <taxon>Peptostreptococcales</taxon>
        <taxon>Peptostreptococcaceae</taxon>
        <taxon>Clostridioides</taxon>
    </lineage>
</organism>
<dbReference type="InterPro" id="IPR001387">
    <property type="entry name" value="Cro/C1-type_HTH"/>
</dbReference>
<evidence type="ECO:0000259" key="1">
    <source>
        <dbReference type="Pfam" id="PF13443"/>
    </source>
</evidence>
<protein>
    <submittedName>
        <fullName evidence="2">Putative Helix-turn-helix</fullName>
    </submittedName>
</protein>
<dbReference type="Pfam" id="PF13443">
    <property type="entry name" value="HTH_26"/>
    <property type="match status" value="1"/>
</dbReference>
<dbReference type="EMBL" id="FUPS01000004">
    <property type="protein sequence ID" value="SJS23359.1"/>
    <property type="molecule type" value="Genomic_DNA"/>
</dbReference>
<sequence>MNKKCLPKWSKEVKKAMIDRDLKLDDLSEELGLSKYHLSAVINDRLKSPNAKEAICKYLKVKG</sequence>
<reference evidence="2" key="1">
    <citation type="submission" date="2014-07" db="EMBL/GenBank/DDBJ databases">
        <authorList>
            <person name="Monot Marc"/>
        </authorList>
    </citation>
    <scope>NUCLEOTIDE SEQUENCE</scope>
</reference>
<feature type="domain" description="HTH cro/C1-type" evidence="1">
    <location>
        <begin position="14"/>
        <end position="61"/>
    </location>
</feature>
<proteinExistence type="predicted"/>
<dbReference type="InterPro" id="IPR010982">
    <property type="entry name" value="Lambda_DNA-bd_dom_sf"/>
</dbReference>
<gene>
    <name evidence="2" type="ORF">BN1096_1080003</name>
    <name evidence="3" type="ORF">SAMEA3375112_01643</name>
</gene>
<dbReference type="AlphaFoldDB" id="A0A069A063"/>
<dbReference type="Proteomes" id="UP000189137">
    <property type="component" value="Unassembled WGS sequence"/>
</dbReference>